<dbReference type="InterPro" id="IPR036047">
    <property type="entry name" value="F-box-like_dom_sf"/>
</dbReference>
<dbReference type="EMBL" id="MU005970">
    <property type="protein sequence ID" value="KAF2861807.1"/>
    <property type="molecule type" value="Genomic_DNA"/>
</dbReference>
<dbReference type="GO" id="GO:0005829">
    <property type="term" value="C:cytosol"/>
    <property type="evidence" value="ECO:0007669"/>
    <property type="project" value="TreeGrafter"/>
</dbReference>
<feature type="compositionally biased region" description="Basic and acidic residues" evidence="2">
    <location>
        <begin position="868"/>
        <end position="877"/>
    </location>
</feature>
<feature type="region of interest" description="Disordered" evidence="2">
    <location>
        <begin position="868"/>
        <end position="945"/>
    </location>
</feature>
<dbReference type="InterPro" id="IPR001810">
    <property type="entry name" value="F-box_dom"/>
</dbReference>
<name>A0A6A7C3H7_9PEZI</name>
<feature type="compositionally biased region" description="Low complexity" evidence="2">
    <location>
        <begin position="611"/>
        <end position="627"/>
    </location>
</feature>
<keyword evidence="5" id="KW-1185">Reference proteome</keyword>
<accession>A0A6A7C3H7</accession>
<feature type="region of interest" description="Disordered" evidence="2">
    <location>
        <begin position="611"/>
        <end position="632"/>
    </location>
</feature>
<evidence type="ECO:0000256" key="2">
    <source>
        <dbReference type="SAM" id="MobiDB-lite"/>
    </source>
</evidence>
<proteinExistence type="predicted"/>
<feature type="domain" description="F-box" evidence="3">
    <location>
        <begin position="12"/>
        <end position="58"/>
    </location>
</feature>
<dbReference type="GO" id="GO:0031593">
    <property type="term" value="F:polyubiquitin modification-dependent protein binding"/>
    <property type="evidence" value="ECO:0007669"/>
    <property type="project" value="TreeGrafter"/>
</dbReference>
<dbReference type="InterPro" id="IPR027040">
    <property type="entry name" value="PSMD4"/>
</dbReference>
<dbReference type="GO" id="GO:0008540">
    <property type="term" value="C:proteasome regulatory particle, base subcomplex"/>
    <property type="evidence" value="ECO:0007669"/>
    <property type="project" value="TreeGrafter"/>
</dbReference>
<keyword evidence="1" id="KW-0175">Coiled coil</keyword>
<dbReference type="GO" id="GO:0043161">
    <property type="term" value="P:proteasome-mediated ubiquitin-dependent protein catabolic process"/>
    <property type="evidence" value="ECO:0007669"/>
    <property type="project" value="TreeGrafter"/>
</dbReference>
<feature type="coiled-coil region" evidence="1">
    <location>
        <begin position="812"/>
        <end position="843"/>
    </location>
</feature>
<dbReference type="AlphaFoldDB" id="A0A6A7C3H7"/>
<sequence length="958" mass="104535">MPERLLVQSKGYSPIMEVPNEILTHAMAYLSPADLSALAGVCKRFYGLVKEPHAWRTAFSHFFPCNGSMQTKPAGKDNLVATNQPSHRAFTRLTALASWRSEYIVRTRLLRSLARGKPAQPASSSGPVRGSQSHVAVPFVTYNSQLMTTVNHLDANFSAGLDKRTRFIHGADDVGCATSSDPKAGKSDRWGLVDPQVFSQFAGRFPGHSLYGLGSGTVAGVPNVMDVSQPFGMVYGEGFPGGKVYYRSTEEMRGRFLPQSSAMSDPDMGIPRLASNIESITSVWIAKSPAIVSLTDGLVGLLSGTSLGVLTAYSLGSTQASSGREQRLGRGEMTARWVLSPGVPIIGITVDPEYTYQRYGQNRIWAVVLNALGEVFYLTKFPKRPCIEPGTRMNDQTVERTAWLAGRTVHWTLIDASKREAAPDPYGEHWNGRNSLPRSSWNGQYLDQAQIRAETHEIEALAECKPVDMRKLYLGWDMRRHLEVDFAADDGNYAGEGVFVIGCGLDEDSRASVKRYSRCRRDSKIWSPPLAAVGDSGSETETAKAADMTASYKGVSDYDTKDATDADAIDAIAEKWLVSTFTFGRIKNVQISAVATDNSSFAVMTLSEDPLLGSSSRSDTSSPLLSPVSTEGIDKVNDVPGRRARLIAVGTKNGSIIVWNARAAGPKLSGQVARIEPVRVIFTDSPEISSLAMSSLFLIHGGNDGLVQAWDPLASTKQPIRTLHSVFSARARRRLLQAQASPEGVGINLFAAGAICLDPDPTVLRGVVSLGVNMFYWHYSSSAADQYKSHKRRLRRTERGNNGADHIVGGIRNNLKDQIAMEKKELEEENKELEKEAKRFASRFGTNLMNGSEEEMLAYAAMLSRESLEHDEKRRTSDTAATSASSDTTSPRSVPKTNEEMEADIAEAIRLSLQSSPPDITIRQAKSKGKKTSRRSSAREQNDVELAVQMSLAELGKG</sequence>
<dbReference type="GO" id="GO:0005634">
    <property type="term" value="C:nucleus"/>
    <property type="evidence" value="ECO:0007669"/>
    <property type="project" value="TreeGrafter"/>
</dbReference>
<evidence type="ECO:0000259" key="3">
    <source>
        <dbReference type="PROSITE" id="PS50181"/>
    </source>
</evidence>
<evidence type="ECO:0000313" key="4">
    <source>
        <dbReference type="EMBL" id="KAF2861807.1"/>
    </source>
</evidence>
<dbReference type="PROSITE" id="PS50181">
    <property type="entry name" value="FBOX"/>
    <property type="match status" value="1"/>
</dbReference>
<gene>
    <name evidence="4" type="ORF">K470DRAFT_229929</name>
</gene>
<dbReference type="InterPro" id="IPR036322">
    <property type="entry name" value="WD40_repeat_dom_sf"/>
</dbReference>
<dbReference type="OrthoDB" id="2095648at2759"/>
<dbReference type="InterPro" id="IPR003903">
    <property type="entry name" value="UIM_dom"/>
</dbReference>
<protein>
    <recommendedName>
        <fullName evidence="3">F-box domain-containing protein</fullName>
    </recommendedName>
</protein>
<feature type="compositionally biased region" description="Basic residues" evidence="2">
    <location>
        <begin position="925"/>
        <end position="936"/>
    </location>
</feature>
<dbReference type="SUPFAM" id="SSF81383">
    <property type="entry name" value="F-box domain"/>
    <property type="match status" value="1"/>
</dbReference>
<feature type="compositionally biased region" description="Low complexity" evidence="2">
    <location>
        <begin position="878"/>
        <end position="890"/>
    </location>
</feature>
<dbReference type="PANTHER" id="PTHR10223:SF2">
    <property type="entry name" value="F-BOX AND WD DOMAIN PROTEIN (AFU_ORTHOLOGUE AFUA_6G11400)"/>
    <property type="match status" value="1"/>
</dbReference>
<dbReference type="PANTHER" id="PTHR10223">
    <property type="entry name" value="26S PROTEASOME NON-ATPASE REGULATORY SUBUNIT 4"/>
    <property type="match status" value="1"/>
</dbReference>
<reference evidence="4" key="1">
    <citation type="journal article" date="2020" name="Stud. Mycol.">
        <title>101 Dothideomycetes genomes: a test case for predicting lifestyles and emergence of pathogens.</title>
        <authorList>
            <person name="Haridas S."/>
            <person name="Albert R."/>
            <person name="Binder M."/>
            <person name="Bloem J."/>
            <person name="Labutti K."/>
            <person name="Salamov A."/>
            <person name="Andreopoulos B."/>
            <person name="Baker S."/>
            <person name="Barry K."/>
            <person name="Bills G."/>
            <person name="Bluhm B."/>
            <person name="Cannon C."/>
            <person name="Castanera R."/>
            <person name="Culley D."/>
            <person name="Daum C."/>
            <person name="Ezra D."/>
            <person name="Gonzalez J."/>
            <person name="Henrissat B."/>
            <person name="Kuo A."/>
            <person name="Liang C."/>
            <person name="Lipzen A."/>
            <person name="Lutzoni F."/>
            <person name="Magnuson J."/>
            <person name="Mondo S."/>
            <person name="Nolan M."/>
            <person name="Ohm R."/>
            <person name="Pangilinan J."/>
            <person name="Park H.-J."/>
            <person name="Ramirez L."/>
            <person name="Alfaro M."/>
            <person name="Sun H."/>
            <person name="Tritt A."/>
            <person name="Yoshinaga Y."/>
            <person name="Zwiers L.-H."/>
            <person name="Turgeon B."/>
            <person name="Goodwin S."/>
            <person name="Spatafora J."/>
            <person name="Crous P."/>
            <person name="Grigoriev I."/>
        </authorList>
    </citation>
    <scope>NUCLEOTIDE SEQUENCE</scope>
    <source>
        <strain evidence="4">CBS 480.64</strain>
    </source>
</reference>
<dbReference type="InterPro" id="IPR015943">
    <property type="entry name" value="WD40/YVTN_repeat-like_dom_sf"/>
</dbReference>
<organism evidence="4 5">
    <name type="scientific">Piedraia hortae CBS 480.64</name>
    <dbReference type="NCBI Taxonomy" id="1314780"/>
    <lineage>
        <taxon>Eukaryota</taxon>
        <taxon>Fungi</taxon>
        <taxon>Dikarya</taxon>
        <taxon>Ascomycota</taxon>
        <taxon>Pezizomycotina</taxon>
        <taxon>Dothideomycetes</taxon>
        <taxon>Dothideomycetidae</taxon>
        <taxon>Capnodiales</taxon>
        <taxon>Piedraiaceae</taxon>
        <taxon>Piedraia</taxon>
    </lineage>
</organism>
<dbReference type="SUPFAM" id="SSF50978">
    <property type="entry name" value="WD40 repeat-like"/>
    <property type="match status" value="1"/>
</dbReference>
<dbReference type="SMART" id="SM00726">
    <property type="entry name" value="UIM"/>
    <property type="match status" value="3"/>
</dbReference>
<dbReference type="Pfam" id="PF12937">
    <property type="entry name" value="F-box-like"/>
    <property type="match status" value="1"/>
</dbReference>
<dbReference type="Proteomes" id="UP000799421">
    <property type="component" value="Unassembled WGS sequence"/>
</dbReference>
<evidence type="ECO:0000256" key="1">
    <source>
        <dbReference type="SAM" id="Coils"/>
    </source>
</evidence>
<evidence type="ECO:0000313" key="5">
    <source>
        <dbReference type="Proteomes" id="UP000799421"/>
    </source>
</evidence>
<dbReference type="Gene3D" id="1.20.1280.50">
    <property type="match status" value="1"/>
</dbReference>
<dbReference type="Gene3D" id="2.130.10.10">
    <property type="entry name" value="YVTN repeat-like/Quinoprotein amine dehydrogenase"/>
    <property type="match status" value="1"/>
</dbReference>
<dbReference type="CDD" id="cd09917">
    <property type="entry name" value="F-box_SF"/>
    <property type="match status" value="1"/>
</dbReference>